<keyword evidence="3" id="KW-0812">Transmembrane</keyword>
<keyword evidence="5" id="KW-1185">Reference proteome</keyword>
<keyword evidence="3" id="KW-1133">Transmembrane helix</keyword>
<feature type="region of interest" description="Disordered" evidence="2">
    <location>
        <begin position="291"/>
        <end position="320"/>
    </location>
</feature>
<evidence type="ECO:0000313" key="4">
    <source>
        <dbReference type="EMBL" id="KAG2496187.1"/>
    </source>
</evidence>
<feature type="region of interest" description="Disordered" evidence="2">
    <location>
        <begin position="579"/>
        <end position="654"/>
    </location>
</feature>
<accession>A0A835Y4B6</accession>
<keyword evidence="1" id="KW-0945">Host-virus interaction</keyword>
<dbReference type="PANTHER" id="PTHR13037:SF24">
    <property type="entry name" value="POLYCOMB PROTEIN PCL-RELATED"/>
    <property type="match status" value="1"/>
</dbReference>
<dbReference type="Proteomes" id="UP000612055">
    <property type="component" value="Unassembled WGS sequence"/>
</dbReference>
<proteinExistence type="predicted"/>
<dbReference type="AlphaFoldDB" id="A0A835Y4B6"/>
<reference evidence="4" key="1">
    <citation type="journal article" date="2020" name="bioRxiv">
        <title>Comparative genomics of Chlamydomonas.</title>
        <authorList>
            <person name="Craig R.J."/>
            <person name="Hasan A.R."/>
            <person name="Ness R.W."/>
            <person name="Keightley P.D."/>
        </authorList>
    </citation>
    <scope>NUCLEOTIDE SEQUENCE</scope>
    <source>
        <strain evidence="4">CCAP 11/70</strain>
    </source>
</reference>
<feature type="compositionally biased region" description="Pro residues" evidence="2">
    <location>
        <begin position="101"/>
        <end position="122"/>
    </location>
</feature>
<evidence type="ECO:0000256" key="2">
    <source>
        <dbReference type="SAM" id="MobiDB-lite"/>
    </source>
</evidence>
<feature type="compositionally biased region" description="Low complexity" evidence="2">
    <location>
        <begin position="580"/>
        <end position="598"/>
    </location>
</feature>
<feature type="transmembrane region" description="Helical" evidence="3">
    <location>
        <begin position="333"/>
        <end position="357"/>
    </location>
</feature>
<name>A0A835Y4B6_9CHLO</name>
<feature type="compositionally biased region" description="Gly residues" evidence="2">
    <location>
        <begin position="291"/>
        <end position="301"/>
    </location>
</feature>
<evidence type="ECO:0000256" key="3">
    <source>
        <dbReference type="SAM" id="Phobius"/>
    </source>
</evidence>
<evidence type="ECO:0000256" key="1">
    <source>
        <dbReference type="ARBA" id="ARBA00022581"/>
    </source>
</evidence>
<protein>
    <submittedName>
        <fullName evidence="4">Uncharacterized protein</fullName>
    </submittedName>
</protein>
<gene>
    <name evidence="4" type="ORF">HYH03_005787</name>
</gene>
<feature type="region of interest" description="Disordered" evidence="2">
    <location>
        <begin position="98"/>
        <end position="122"/>
    </location>
</feature>
<feature type="compositionally biased region" description="Gly residues" evidence="2">
    <location>
        <begin position="599"/>
        <end position="609"/>
    </location>
</feature>
<comment type="caution">
    <text evidence="4">The sequence shown here is derived from an EMBL/GenBank/DDBJ whole genome shotgun (WGS) entry which is preliminary data.</text>
</comment>
<evidence type="ECO:0000313" key="5">
    <source>
        <dbReference type="Proteomes" id="UP000612055"/>
    </source>
</evidence>
<sequence>MSTVVYVWVPKNPSPSSLQAIATSVASGLGLDRSSVSAAVLRAYLSTIYRLTAAPPKQLLRTTAEAAAIATALAQASSEPAPSETAARRHHLRRSLIATASPPPNATAPSPSPSPTVAPSPPPPLPPVVACVSCSGTTQAALGAALCFALPVTSCRDLTVTCLDPGSAVTAAYAYPVLSAAASNAAAAADGCSPAFLKADIAFNGTDQQIVLLQSILTTQTSVPGLGVVQPPVSGSELSVSALLGVTVVNNRSSAGFNSLIFGGEEVAKRVADVLGVPLSKVIVSATLPGGGNSSTGGGGSSLPEAGVQPSAPAPSPENCDEPHFGSLCGASALGAIIGTVVGGVLVLTALILFGYVSISRGSRRVVPLTGPSNTPGVELDEAQHLSYRGPPYGNMPHVQEMLPPQQFVVAPNGQVMVGQAPLFASPYALDVSGMYGMPPGSAVLRPATALTSSLAPVAYSPATASAARQQLAMQQQAAMLGAPLMYGSPQPAQPMVLNLTLTPPERWRRHQQRAASPSTWDDAALMGGGSGSGRNVWNGAAGGTVDPEPWLPAHMRTPPPAPRPPLRMPVALTLQPNTSPAAAVVESASSPQQREGQQGLGQGQGQLGAQGSSLKGLRSQWSAWAGHESPDQRRRSACRYPGDGSSAGGAVEPCSPTRHGPGVGGIASVSGGAPPLRPPRLGVRAGAGLGAVALPLPPFVGARGPGVGAVGLPQGVAQGSGLDLRALGLGAPRYAPGLQLLPGAAGRGSAGGRSMVGAGSVDT</sequence>
<organism evidence="4 5">
    <name type="scientific">Edaphochlamys debaryana</name>
    <dbReference type="NCBI Taxonomy" id="47281"/>
    <lineage>
        <taxon>Eukaryota</taxon>
        <taxon>Viridiplantae</taxon>
        <taxon>Chlorophyta</taxon>
        <taxon>core chlorophytes</taxon>
        <taxon>Chlorophyceae</taxon>
        <taxon>CS clade</taxon>
        <taxon>Chlamydomonadales</taxon>
        <taxon>Chlamydomonadales incertae sedis</taxon>
        <taxon>Edaphochlamys</taxon>
    </lineage>
</organism>
<keyword evidence="3" id="KW-0472">Membrane</keyword>
<dbReference type="PANTHER" id="PTHR13037">
    <property type="entry name" value="FORMIN"/>
    <property type="match status" value="1"/>
</dbReference>
<dbReference type="EMBL" id="JAEHOE010000020">
    <property type="protein sequence ID" value="KAG2496187.1"/>
    <property type="molecule type" value="Genomic_DNA"/>
</dbReference>